<feature type="transmembrane region" description="Helical" evidence="1">
    <location>
        <begin position="51"/>
        <end position="70"/>
    </location>
</feature>
<dbReference type="EMBL" id="MUYV01000007">
    <property type="protein sequence ID" value="OOS24768.1"/>
    <property type="molecule type" value="Genomic_DNA"/>
</dbReference>
<dbReference type="AlphaFoldDB" id="A0A1T0CQX5"/>
<keyword evidence="3" id="KW-1185">Reference proteome</keyword>
<evidence type="ECO:0000313" key="3">
    <source>
        <dbReference type="Proteomes" id="UP000190683"/>
    </source>
</evidence>
<dbReference type="Proteomes" id="UP000190683">
    <property type="component" value="Unassembled WGS sequence"/>
</dbReference>
<feature type="transmembrane region" description="Helical" evidence="1">
    <location>
        <begin position="90"/>
        <end position="111"/>
    </location>
</feature>
<proteinExistence type="predicted"/>
<feature type="transmembrane region" description="Helical" evidence="1">
    <location>
        <begin position="12"/>
        <end position="31"/>
    </location>
</feature>
<accession>A0A1T0CQX5</accession>
<keyword evidence="1" id="KW-0472">Membrane</keyword>
<comment type="caution">
    <text evidence="2">The sequence shown here is derived from an EMBL/GenBank/DDBJ whole genome shotgun (WGS) entry which is preliminary data.</text>
</comment>
<name>A0A1T0CQX5_9GAMM</name>
<evidence type="ECO:0000256" key="1">
    <source>
        <dbReference type="SAM" id="Phobius"/>
    </source>
</evidence>
<keyword evidence="1" id="KW-0812">Transmembrane</keyword>
<protein>
    <submittedName>
        <fullName evidence="2">Uncharacterized protein</fullName>
    </submittedName>
</protein>
<keyword evidence="1" id="KW-1133">Transmembrane helix</keyword>
<organism evidence="2 3">
    <name type="scientific">Moraxella porci DSM 25326</name>
    <dbReference type="NCBI Taxonomy" id="573983"/>
    <lineage>
        <taxon>Bacteria</taxon>
        <taxon>Pseudomonadati</taxon>
        <taxon>Pseudomonadota</taxon>
        <taxon>Gammaproteobacteria</taxon>
        <taxon>Moraxellales</taxon>
        <taxon>Moraxellaceae</taxon>
        <taxon>Moraxella</taxon>
    </lineage>
</organism>
<evidence type="ECO:0000313" key="2">
    <source>
        <dbReference type="EMBL" id="OOS24768.1"/>
    </source>
</evidence>
<reference evidence="2 3" key="1">
    <citation type="submission" date="2017-02" db="EMBL/GenBank/DDBJ databases">
        <title>Draft genome sequence of Moraxella porci CCUG 54912T type strain.</title>
        <authorList>
            <person name="Salva-Serra F."/>
            <person name="Engstrom-Jakobsson H."/>
            <person name="Thorell K."/>
            <person name="Jaen-Luchoro D."/>
            <person name="Gonzales-Siles L."/>
            <person name="Karlsson R."/>
            <person name="Yazdan S."/>
            <person name="Boulund F."/>
            <person name="Johnning A."/>
            <person name="Engstrand L."/>
            <person name="Kristiansson E."/>
            <person name="Moore E."/>
        </authorList>
    </citation>
    <scope>NUCLEOTIDE SEQUENCE [LARGE SCALE GENOMIC DNA]</scope>
    <source>
        <strain evidence="2 3">CCUG 54912</strain>
    </source>
</reference>
<dbReference type="STRING" id="573983.B0681_06430"/>
<sequence length="120" mass="14041">MSQVSFAKKVLVLLHIPFLPLFLVGQFGIGLNSHYQDCLYMLENGFYARPTINFILINIIYILLNLLYLFVLWTHHQRLPKLLLSQSKRIYGFSFGIHIAIYLLGLLRFFYLDCADVWGI</sequence>
<gene>
    <name evidence="2" type="ORF">B0681_06430</name>
</gene>